<dbReference type="RefSeq" id="WP_143414128.1">
    <property type="nucleotide sequence ID" value="NZ_FNFC01000004.1"/>
</dbReference>
<dbReference type="SUPFAM" id="SSF47384">
    <property type="entry name" value="Homodimeric domain of signal transducing histidine kinase"/>
    <property type="match status" value="1"/>
</dbReference>
<evidence type="ECO:0000259" key="8">
    <source>
        <dbReference type="PROSITE" id="PS50112"/>
    </source>
</evidence>
<dbReference type="SUPFAM" id="SSF55781">
    <property type="entry name" value="GAF domain-like"/>
    <property type="match status" value="1"/>
</dbReference>
<evidence type="ECO:0000313" key="10">
    <source>
        <dbReference type="EMBL" id="SDJ51650.1"/>
    </source>
</evidence>
<dbReference type="EMBL" id="FNFC01000004">
    <property type="protein sequence ID" value="SDJ51650.1"/>
    <property type="molecule type" value="Genomic_DNA"/>
</dbReference>
<dbReference type="InterPro" id="IPR000014">
    <property type="entry name" value="PAS"/>
</dbReference>
<protein>
    <recommendedName>
        <fullName evidence="2">histidine kinase</fullName>
        <ecNumber evidence="2">2.7.13.3</ecNumber>
    </recommendedName>
</protein>
<dbReference type="Gene3D" id="3.30.565.10">
    <property type="entry name" value="Histidine kinase-like ATPase, C-terminal domain"/>
    <property type="match status" value="1"/>
</dbReference>
<dbReference type="PROSITE" id="PS50113">
    <property type="entry name" value="PAC"/>
    <property type="match status" value="1"/>
</dbReference>
<dbReference type="GO" id="GO:0000155">
    <property type="term" value="F:phosphorelay sensor kinase activity"/>
    <property type="evidence" value="ECO:0007669"/>
    <property type="project" value="InterPro"/>
</dbReference>
<evidence type="ECO:0000313" key="11">
    <source>
        <dbReference type="Proteomes" id="UP000198856"/>
    </source>
</evidence>
<keyword evidence="11" id="KW-1185">Reference proteome</keyword>
<reference evidence="10 11" key="1">
    <citation type="submission" date="2016-10" db="EMBL/GenBank/DDBJ databases">
        <authorList>
            <person name="de Groot N.N."/>
        </authorList>
    </citation>
    <scope>NUCLEOTIDE SEQUENCE [LARGE SCALE GENOMIC DNA]</scope>
    <source>
        <strain evidence="10 11">IBRC-M10015</strain>
    </source>
</reference>
<dbReference type="CDD" id="cd00130">
    <property type="entry name" value="PAS"/>
    <property type="match status" value="1"/>
</dbReference>
<dbReference type="Gene3D" id="3.30.450.20">
    <property type="entry name" value="PAS domain"/>
    <property type="match status" value="1"/>
</dbReference>
<organism evidence="10 11">
    <name type="scientific">Halovenus aranensis</name>
    <dbReference type="NCBI Taxonomy" id="890420"/>
    <lineage>
        <taxon>Archaea</taxon>
        <taxon>Methanobacteriati</taxon>
        <taxon>Methanobacteriota</taxon>
        <taxon>Stenosarchaea group</taxon>
        <taxon>Halobacteria</taxon>
        <taxon>Halobacteriales</taxon>
        <taxon>Haloarculaceae</taxon>
        <taxon>Halovenus</taxon>
    </lineage>
</organism>
<dbReference type="SMART" id="SM00091">
    <property type="entry name" value="PAS"/>
    <property type="match status" value="1"/>
</dbReference>
<evidence type="ECO:0000259" key="6">
    <source>
        <dbReference type="PROSITE" id="PS50109"/>
    </source>
</evidence>
<dbReference type="InterPro" id="IPR036097">
    <property type="entry name" value="HisK_dim/P_sf"/>
</dbReference>
<dbReference type="SUPFAM" id="SSF55785">
    <property type="entry name" value="PYP-like sensor domain (PAS domain)"/>
    <property type="match status" value="1"/>
</dbReference>
<dbReference type="InterPro" id="IPR029016">
    <property type="entry name" value="GAF-like_dom_sf"/>
</dbReference>
<feature type="modified residue" description="4-aspartylphosphate" evidence="5">
    <location>
        <position position="55"/>
    </location>
</feature>
<dbReference type="InterPro" id="IPR003594">
    <property type="entry name" value="HATPase_dom"/>
</dbReference>
<dbReference type="InterPro" id="IPR013656">
    <property type="entry name" value="PAS_4"/>
</dbReference>
<dbReference type="SMART" id="SM00086">
    <property type="entry name" value="PAC"/>
    <property type="match status" value="1"/>
</dbReference>
<feature type="domain" description="PAS" evidence="8">
    <location>
        <begin position="280"/>
        <end position="322"/>
    </location>
</feature>
<dbReference type="STRING" id="890420.SAMN05216226_104186"/>
<dbReference type="SMART" id="SM00448">
    <property type="entry name" value="REC"/>
    <property type="match status" value="1"/>
</dbReference>
<dbReference type="SUPFAM" id="SSF55874">
    <property type="entry name" value="ATPase domain of HSP90 chaperone/DNA topoisomerase II/histidine kinase"/>
    <property type="match status" value="1"/>
</dbReference>
<feature type="domain" description="PAC" evidence="9">
    <location>
        <begin position="351"/>
        <end position="404"/>
    </location>
</feature>
<dbReference type="EC" id="2.7.13.3" evidence="2"/>
<evidence type="ECO:0000259" key="9">
    <source>
        <dbReference type="PROSITE" id="PS50113"/>
    </source>
</evidence>
<dbReference type="PROSITE" id="PS50109">
    <property type="entry name" value="HIS_KIN"/>
    <property type="match status" value="1"/>
</dbReference>
<dbReference type="InterPro" id="IPR011006">
    <property type="entry name" value="CheY-like_superfamily"/>
</dbReference>
<dbReference type="InterPro" id="IPR005467">
    <property type="entry name" value="His_kinase_dom"/>
</dbReference>
<keyword evidence="4" id="KW-0418">Kinase</keyword>
<comment type="catalytic activity">
    <reaction evidence="1">
        <text>ATP + protein L-histidine = ADP + protein N-phospho-L-histidine.</text>
        <dbReference type="EC" id="2.7.13.3"/>
    </reaction>
</comment>
<dbReference type="InterPro" id="IPR000700">
    <property type="entry name" value="PAS-assoc_C"/>
</dbReference>
<dbReference type="Pfam" id="PF00072">
    <property type="entry name" value="Response_reg"/>
    <property type="match status" value="1"/>
</dbReference>
<evidence type="ECO:0000256" key="1">
    <source>
        <dbReference type="ARBA" id="ARBA00000085"/>
    </source>
</evidence>
<dbReference type="Gene3D" id="3.30.450.40">
    <property type="match status" value="1"/>
</dbReference>
<dbReference type="PROSITE" id="PS50112">
    <property type="entry name" value="PAS"/>
    <property type="match status" value="1"/>
</dbReference>
<feature type="domain" description="Histidine kinase" evidence="6">
    <location>
        <begin position="408"/>
        <end position="617"/>
    </location>
</feature>
<dbReference type="PANTHER" id="PTHR43047:SF72">
    <property type="entry name" value="OSMOSENSING HISTIDINE PROTEIN KINASE SLN1"/>
    <property type="match status" value="1"/>
</dbReference>
<dbReference type="CDD" id="cd00156">
    <property type="entry name" value="REC"/>
    <property type="match status" value="1"/>
</dbReference>
<dbReference type="InterPro" id="IPR001610">
    <property type="entry name" value="PAC"/>
</dbReference>
<evidence type="ECO:0000259" key="7">
    <source>
        <dbReference type="PROSITE" id="PS50110"/>
    </source>
</evidence>
<keyword evidence="5" id="KW-0597">Phosphoprotein</keyword>
<dbReference type="Pfam" id="PF08448">
    <property type="entry name" value="PAS_4"/>
    <property type="match status" value="1"/>
</dbReference>
<evidence type="ECO:0000256" key="2">
    <source>
        <dbReference type="ARBA" id="ARBA00012438"/>
    </source>
</evidence>
<dbReference type="PANTHER" id="PTHR43047">
    <property type="entry name" value="TWO-COMPONENT HISTIDINE PROTEIN KINASE"/>
    <property type="match status" value="1"/>
</dbReference>
<dbReference type="AlphaFoldDB" id="A0A1G8UF58"/>
<evidence type="ECO:0000256" key="4">
    <source>
        <dbReference type="ARBA" id="ARBA00022777"/>
    </source>
</evidence>
<dbReference type="Gene3D" id="3.40.50.2300">
    <property type="match status" value="1"/>
</dbReference>
<dbReference type="NCBIfam" id="TIGR00229">
    <property type="entry name" value="sensory_box"/>
    <property type="match status" value="1"/>
</dbReference>
<dbReference type="OrthoDB" id="327291at2157"/>
<name>A0A1G8UF58_9EURY</name>
<evidence type="ECO:0000256" key="5">
    <source>
        <dbReference type="PROSITE-ProRule" id="PRU00169"/>
    </source>
</evidence>
<accession>A0A1G8UF58</accession>
<dbReference type="CDD" id="cd00075">
    <property type="entry name" value="HATPase"/>
    <property type="match status" value="1"/>
</dbReference>
<feature type="domain" description="Response regulatory" evidence="7">
    <location>
        <begin position="6"/>
        <end position="120"/>
    </location>
</feature>
<proteinExistence type="predicted"/>
<dbReference type="SMART" id="SM00387">
    <property type="entry name" value="HATPase_c"/>
    <property type="match status" value="1"/>
</dbReference>
<dbReference type="Pfam" id="PF02518">
    <property type="entry name" value="HATPase_c"/>
    <property type="match status" value="1"/>
</dbReference>
<dbReference type="InterPro" id="IPR036890">
    <property type="entry name" value="HATPase_C_sf"/>
</dbReference>
<dbReference type="PROSITE" id="PS50110">
    <property type="entry name" value="RESPONSE_REGULATORY"/>
    <property type="match status" value="1"/>
</dbReference>
<keyword evidence="3" id="KW-0808">Transferase</keyword>
<dbReference type="SUPFAM" id="SSF52172">
    <property type="entry name" value="CheY-like"/>
    <property type="match status" value="1"/>
</dbReference>
<sequence length="619" mass="68330">MNQRIRVLVVDDSEFFGTLVSGELERLYDMEVVQATGSEEALERLDDGFECIVSDYDMPGTDGIELFEMVRDRGFEMPFFLLTAAGSEEVASRAITAGIDDYFPKTSGDDQFDILGNRIKNIVTKRRTAASLERQRLLHEQLWNVTQELLTAGSHEQMCGQVCQRLVEIDRFAFTWVQTPDETTLGSAGVESVDLGSIKDRLADENADGAAWLTSTQLSLADGTERTVVTVPLEHRGERHGSLVVGSEPGVDFRESDRQSLSHLGTTIGHALAATEMRREVELFQTAVEQAETAIAITDTSGCITYANSAFYEITGYEPDSLRQSSVDRLASESFDAGDYERLWDRVTDGETVRREVVQRRRDGGQFVADLSVAPVAVEGELQRFIIVESDITELKAREQRLEVMNRVIRHNLRNDLNVVTGNISLLLSELESEEGIAHAERAQAKIEDLLDLSEKARLANRIVETTNDDEKHTEASLSAVVDAVVTDLDDQYPDATLQATVEESTPVPEGPLEICLRELVTNAIVHDEDSPEVTVSARASATHEGMVEVDIADNGPGIPKVERQTLERGHETDLEHSSSLGLWLVHWVVTFLGGELRIVDAAEDGSTVRILVPTGADD</sequence>
<dbReference type="Proteomes" id="UP000198856">
    <property type="component" value="Unassembled WGS sequence"/>
</dbReference>
<gene>
    <name evidence="10" type="ORF">SAMN05216226_104186</name>
</gene>
<evidence type="ECO:0000256" key="3">
    <source>
        <dbReference type="ARBA" id="ARBA00022679"/>
    </source>
</evidence>
<dbReference type="GO" id="GO:0009927">
    <property type="term" value="F:histidine phosphotransfer kinase activity"/>
    <property type="evidence" value="ECO:0007669"/>
    <property type="project" value="TreeGrafter"/>
</dbReference>
<dbReference type="InterPro" id="IPR001789">
    <property type="entry name" value="Sig_transdc_resp-reg_receiver"/>
</dbReference>
<dbReference type="GO" id="GO:0005886">
    <property type="term" value="C:plasma membrane"/>
    <property type="evidence" value="ECO:0007669"/>
    <property type="project" value="TreeGrafter"/>
</dbReference>
<dbReference type="InterPro" id="IPR035965">
    <property type="entry name" value="PAS-like_dom_sf"/>
</dbReference>